<evidence type="ECO:0000313" key="5">
    <source>
        <dbReference type="Proteomes" id="UP000750711"/>
    </source>
</evidence>
<keyword evidence="5" id="KW-1185">Reference proteome</keyword>
<dbReference type="SMART" id="SM00248">
    <property type="entry name" value="ANK"/>
    <property type="match status" value="5"/>
</dbReference>
<dbReference type="Proteomes" id="UP000750711">
    <property type="component" value="Unassembled WGS sequence"/>
</dbReference>
<dbReference type="Pfam" id="PF12796">
    <property type="entry name" value="Ank_2"/>
    <property type="match status" value="1"/>
</dbReference>
<reference evidence="4" key="1">
    <citation type="submission" date="2021-03" db="EMBL/GenBank/DDBJ databases">
        <title>Comparative genomics and phylogenomic investigation of the class Geoglossomycetes provide insights into ecological specialization and systematics.</title>
        <authorList>
            <person name="Melie T."/>
            <person name="Pirro S."/>
            <person name="Miller A.N."/>
            <person name="Quandt A."/>
        </authorList>
    </citation>
    <scope>NUCLEOTIDE SEQUENCE</scope>
    <source>
        <strain evidence="4">CAQ_001_2017</strain>
    </source>
</reference>
<protein>
    <recommendedName>
        <fullName evidence="6">Ankyrin repeat protein</fullName>
    </recommendedName>
</protein>
<sequence length="278" mass="29882">MGDIRNEYPILDYSVTSFLFHVRAAEATGVSQAHLIHLLSGLKSEVLDCWQFFARLCYSGPLNINALLVESGAPTLALLELASATNTLSLISALLSGLALKKPDFNSSLWIGAAYGNFYAVQLMLHAGANPNDSNGLGHTTLHIAAQKDCSLIAKELLRPGAYVHLADRFGWIALHRATESGDLGVLKLILDAGARDKVQTSDGMTALTIAVKKEHAEIVQMLLAAGSELDVADKFGRTPLYLAASSGHKEVVELLLEKRPNTEARTSDGYTAQGRWG</sequence>
<keyword evidence="1" id="KW-0677">Repeat</keyword>
<keyword evidence="2 3" id="KW-0040">ANK repeat</keyword>
<dbReference type="PANTHER" id="PTHR24166:SF48">
    <property type="entry name" value="PROTEIN VAPYRIN"/>
    <property type="match status" value="1"/>
</dbReference>
<comment type="caution">
    <text evidence="4">The sequence shown here is derived from an EMBL/GenBank/DDBJ whole genome shotgun (WGS) entry which is preliminary data.</text>
</comment>
<feature type="repeat" description="ANK" evidence="3">
    <location>
        <begin position="170"/>
        <end position="202"/>
    </location>
</feature>
<dbReference type="PROSITE" id="PS50297">
    <property type="entry name" value="ANK_REP_REGION"/>
    <property type="match status" value="4"/>
</dbReference>
<dbReference type="Pfam" id="PF00023">
    <property type="entry name" value="Ank"/>
    <property type="match status" value="1"/>
</dbReference>
<dbReference type="InterPro" id="IPR050889">
    <property type="entry name" value="Dendritic_Spine_Reg/Scaffold"/>
</dbReference>
<evidence type="ECO:0000256" key="1">
    <source>
        <dbReference type="ARBA" id="ARBA00022737"/>
    </source>
</evidence>
<dbReference type="PANTHER" id="PTHR24166">
    <property type="entry name" value="ROLLING PEBBLES, ISOFORM B"/>
    <property type="match status" value="1"/>
</dbReference>
<proteinExistence type="predicted"/>
<feature type="repeat" description="ANK" evidence="3">
    <location>
        <begin position="236"/>
        <end position="268"/>
    </location>
</feature>
<dbReference type="SUPFAM" id="SSF48403">
    <property type="entry name" value="Ankyrin repeat"/>
    <property type="match status" value="1"/>
</dbReference>
<dbReference type="Gene3D" id="1.25.40.20">
    <property type="entry name" value="Ankyrin repeat-containing domain"/>
    <property type="match status" value="1"/>
</dbReference>
<dbReference type="InterPro" id="IPR036770">
    <property type="entry name" value="Ankyrin_rpt-contain_sf"/>
</dbReference>
<accession>A0A9P8LC64</accession>
<evidence type="ECO:0000313" key="4">
    <source>
        <dbReference type="EMBL" id="KAH0559587.1"/>
    </source>
</evidence>
<feature type="repeat" description="ANK" evidence="3">
    <location>
        <begin position="203"/>
        <end position="235"/>
    </location>
</feature>
<evidence type="ECO:0008006" key="6">
    <source>
        <dbReference type="Google" id="ProtNLM"/>
    </source>
</evidence>
<evidence type="ECO:0000256" key="3">
    <source>
        <dbReference type="PROSITE-ProRule" id="PRU00023"/>
    </source>
</evidence>
<dbReference type="AlphaFoldDB" id="A0A9P8LC64"/>
<dbReference type="PROSITE" id="PS50088">
    <property type="entry name" value="ANK_REPEAT"/>
    <property type="match status" value="4"/>
</dbReference>
<gene>
    <name evidence="4" type="ORF">GP486_003896</name>
</gene>
<name>A0A9P8LC64_9PEZI</name>
<feature type="repeat" description="ANK" evidence="3">
    <location>
        <begin position="137"/>
        <end position="169"/>
    </location>
</feature>
<dbReference type="EMBL" id="JAGHQM010000563">
    <property type="protein sequence ID" value="KAH0559587.1"/>
    <property type="molecule type" value="Genomic_DNA"/>
</dbReference>
<organism evidence="4 5">
    <name type="scientific">Trichoglossum hirsutum</name>
    <dbReference type="NCBI Taxonomy" id="265104"/>
    <lineage>
        <taxon>Eukaryota</taxon>
        <taxon>Fungi</taxon>
        <taxon>Dikarya</taxon>
        <taxon>Ascomycota</taxon>
        <taxon>Pezizomycotina</taxon>
        <taxon>Geoglossomycetes</taxon>
        <taxon>Geoglossales</taxon>
        <taxon>Geoglossaceae</taxon>
        <taxon>Trichoglossum</taxon>
    </lineage>
</organism>
<dbReference type="InterPro" id="IPR002110">
    <property type="entry name" value="Ankyrin_rpt"/>
</dbReference>
<evidence type="ECO:0000256" key="2">
    <source>
        <dbReference type="ARBA" id="ARBA00023043"/>
    </source>
</evidence>